<feature type="domain" description="CUT" evidence="13">
    <location>
        <begin position="397"/>
        <end position="483"/>
    </location>
</feature>
<name>A0A0B2VKV3_TOXCA</name>
<keyword evidence="15" id="KW-1185">Reference proteome</keyword>
<dbReference type="STRING" id="6265.A0A0B2VKV3"/>
<feature type="compositionally biased region" description="Polar residues" evidence="11">
    <location>
        <begin position="368"/>
        <end position="377"/>
    </location>
</feature>
<keyword evidence="6 10" id="KW-0804">Transcription</keyword>
<dbReference type="InterPro" id="IPR009057">
    <property type="entry name" value="Homeodomain-like_sf"/>
</dbReference>
<dbReference type="EMBL" id="JPKZ01001412">
    <property type="protein sequence ID" value="KHN82077.1"/>
    <property type="molecule type" value="Genomic_DNA"/>
</dbReference>
<comment type="caution">
    <text evidence="14">The sequence shown here is derived from an EMBL/GenBank/DDBJ whole genome shotgun (WGS) entry which is preliminary data.</text>
</comment>
<feature type="DNA-binding region" description="Homeobox" evidence="8">
    <location>
        <begin position="537"/>
        <end position="596"/>
    </location>
</feature>
<keyword evidence="5 8" id="KW-0371">Homeobox</keyword>
<evidence type="ECO:0000259" key="12">
    <source>
        <dbReference type="PROSITE" id="PS50071"/>
    </source>
</evidence>
<evidence type="ECO:0000256" key="2">
    <source>
        <dbReference type="ARBA" id="ARBA00008190"/>
    </source>
</evidence>
<dbReference type="Gene3D" id="1.10.10.60">
    <property type="entry name" value="Homeodomain-like"/>
    <property type="match status" value="1"/>
</dbReference>
<feature type="compositionally biased region" description="Basic residues" evidence="11">
    <location>
        <begin position="623"/>
        <end position="633"/>
    </location>
</feature>
<evidence type="ECO:0000313" key="15">
    <source>
        <dbReference type="Proteomes" id="UP000031036"/>
    </source>
</evidence>
<sequence>MDVGGHERFLLCAASFVGGKVGCERSVIGLFDLLKLCGWFITFPNRGVSPRMEPPAVTSCSPQNQLSANNNATGIEKMRRGMGGSSMSSSGYHLQIDPSISFNSSVNRPFEELPENFLETISPQQSQPSVQQDSPQLASLAPMSLGANDNAYATLAPMSAPPSYGGSMKIEPMPDSIHHSGSLHHSGHPSPLDKLSFSSGPAGLLSPLHTNRPDSSVSTGLMSVHQNGARASDMLSSLRRPVQYIKEEVDLSQEFKPLDSQLFSHHQTQQPASLMTQEQQQQELDHRLANAETPPAVSNVELASSFIATMIGEQPPDSPAPQQTLYQHNSGAYRHQLESTELSGSDDLDVGGAGPSEEPTIPIDEVPQSPSTANIDSTPGVAAGRSYSTKDASDPLNAEIDDDIYIDTKDLCKRIAWELKQHSIPQAIFAERILCRSQGTLSDLLRNPKPWNKLKSGRETFRRMFNWVQQPLELRLGILDMYKGGDENFGGHNNGVGKLGAIPRVLSPPTPAQNARQGSRHKHDGENGGHGHNGSGTKRPRLVFTDIQKRTLQAIFKETQRPSREMQQTIAEHLRLDLSTVANFFMNARRRSRSGPLVGDAPAPYQQVRPITPPPESPPHQRSQGRSRASRHSVRTEVDPGLSVATSSHIEHTVAQVAEEAAEYARRHEPVENGGRGSEDQSPDLDCSQGEPEYKMMRLSECGRGVEVVDSRHTLRGCADVEGTCPPSEDIHGVTLSVSSSPISAPTITRRTENVYVVSVPAAVPTDSNMSYSGGQQQRTLPVMSFGSKVVTVKVEREGANVAAATAPE</sequence>
<dbReference type="GO" id="GO:0000978">
    <property type="term" value="F:RNA polymerase II cis-regulatory region sequence-specific DNA binding"/>
    <property type="evidence" value="ECO:0007669"/>
    <property type="project" value="TreeGrafter"/>
</dbReference>
<keyword evidence="7 8" id="KW-0539">Nucleus</keyword>
<proteinExistence type="inferred from homology"/>
<dbReference type="SMART" id="SM01109">
    <property type="entry name" value="CUT"/>
    <property type="match status" value="1"/>
</dbReference>
<keyword evidence="4 8" id="KW-0238">DNA-binding</keyword>
<dbReference type="Pfam" id="PF00046">
    <property type="entry name" value="Homeodomain"/>
    <property type="match status" value="1"/>
</dbReference>
<dbReference type="OrthoDB" id="10068888at2759"/>
<comment type="subcellular location">
    <subcellularLocation>
        <location evidence="1 8 9">Nucleus</location>
    </subcellularLocation>
</comment>
<dbReference type="InterPro" id="IPR010982">
    <property type="entry name" value="Lambda_DNA-bd_dom_sf"/>
</dbReference>
<dbReference type="PROSITE" id="PS51042">
    <property type="entry name" value="CUT"/>
    <property type="match status" value="1"/>
</dbReference>
<evidence type="ECO:0000256" key="11">
    <source>
        <dbReference type="SAM" id="MobiDB-lite"/>
    </source>
</evidence>
<evidence type="ECO:0000256" key="6">
    <source>
        <dbReference type="ARBA" id="ARBA00023163"/>
    </source>
</evidence>
<gene>
    <name evidence="14" type="primary">ceh-38</name>
    <name evidence="14" type="ORF">Tcan_14857</name>
</gene>
<dbReference type="SMART" id="SM00389">
    <property type="entry name" value="HOX"/>
    <property type="match status" value="1"/>
</dbReference>
<evidence type="ECO:0000256" key="8">
    <source>
        <dbReference type="PROSITE-ProRule" id="PRU00108"/>
    </source>
</evidence>
<dbReference type="PROSITE" id="PS50071">
    <property type="entry name" value="HOMEOBOX_2"/>
    <property type="match status" value="1"/>
</dbReference>
<evidence type="ECO:0000256" key="10">
    <source>
        <dbReference type="RuleBase" id="RU361129"/>
    </source>
</evidence>
<dbReference type="InterPro" id="IPR003350">
    <property type="entry name" value="CUT_dom"/>
</dbReference>
<evidence type="ECO:0000256" key="1">
    <source>
        <dbReference type="ARBA" id="ARBA00004123"/>
    </source>
</evidence>
<feature type="region of interest" description="Disordered" evidence="11">
    <location>
        <begin position="502"/>
        <end position="541"/>
    </location>
</feature>
<comment type="similarity">
    <text evidence="2 10">Belongs to the CUT homeobox family.</text>
</comment>
<feature type="region of interest" description="Disordered" evidence="11">
    <location>
        <begin position="660"/>
        <end position="690"/>
    </location>
</feature>
<dbReference type="InterPro" id="IPR051649">
    <property type="entry name" value="CUT_Homeobox"/>
</dbReference>
<feature type="domain" description="Homeobox" evidence="12">
    <location>
        <begin position="535"/>
        <end position="595"/>
    </location>
</feature>
<organism evidence="14 15">
    <name type="scientific">Toxocara canis</name>
    <name type="common">Canine roundworm</name>
    <dbReference type="NCBI Taxonomy" id="6265"/>
    <lineage>
        <taxon>Eukaryota</taxon>
        <taxon>Metazoa</taxon>
        <taxon>Ecdysozoa</taxon>
        <taxon>Nematoda</taxon>
        <taxon>Chromadorea</taxon>
        <taxon>Rhabditida</taxon>
        <taxon>Spirurina</taxon>
        <taxon>Ascaridomorpha</taxon>
        <taxon>Ascaridoidea</taxon>
        <taxon>Toxocaridae</taxon>
        <taxon>Toxocara</taxon>
    </lineage>
</organism>
<dbReference type="InterPro" id="IPR001356">
    <property type="entry name" value="HD"/>
</dbReference>
<feature type="region of interest" description="Disordered" evidence="11">
    <location>
        <begin position="165"/>
        <end position="220"/>
    </location>
</feature>
<reference evidence="14 15" key="1">
    <citation type="submission" date="2014-11" db="EMBL/GenBank/DDBJ databases">
        <title>Genetic blueprint of the zoonotic pathogen Toxocara canis.</title>
        <authorList>
            <person name="Zhu X.-Q."/>
            <person name="Korhonen P.K."/>
            <person name="Cai H."/>
            <person name="Young N.D."/>
            <person name="Nejsum P."/>
            <person name="von Samson-Himmelstjerna G."/>
            <person name="Boag P.R."/>
            <person name="Tan P."/>
            <person name="Li Q."/>
            <person name="Min J."/>
            <person name="Yang Y."/>
            <person name="Wang X."/>
            <person name="Fang X."/>
            <person name="Hall R.S."/>
            <person name="Hofmann A."/>
            <person name="Sternberg P.W."/>
            <person name="Jex A.R."/>
            <person name="Gasser R.B."/>
        </authorList>
    </citation>
    <scope>NUCLEOTIDE SEQUENCE [LARGE SCALE GENOMIC DNA]</scope>
    <source>
        <strain evidence="14">PN_DK_2014</strain>
    </source>
</reference>
<feature type="region of interest" description="Disordered" evidence="11">
    <location>
        <begin position="592"/>
        <end position="646"/>
    </location>
</feature>
<dbReference type="CDD" id="cd00086">
    <property type="entry name" value="homeodomain"/>
    <property type="match status" value="1"/>
</dbReference>
<keyword evidence="3 10" id="KW-0805">Transcription regulation</keyword>
<dbReference type="GO" id="GO:0000981">
    <property type="term" value="F:DNA-binding transcription factor activity, RNA polymerase II-specific"/>
    <property type="evidence" value="ECO:0007669"/>
    <property type="project" value="TreeGrafter"/>
</dbReference>
<dbReference type="OMA" id="CKRIAWE"/>
<dbReference type="FunFam" id="1.10.10.60:FF:000054">
    <property type="entry name" value="One cut domain family member"/>
    <property type="match status" value="1"/>
</dbReference>
<dbReference type="PANTHER" id="PTHR14057:SF47">
    <property type="entry name" value="HOMEOBOX PROTEIN ONECUT"/>
    <property type="match status" value="1"/>
</dbReference>
<dbReference type="SUPFAM" id="SSF46689">
    <property type="entry name" value="Homeodomain-like"/>
    <property type="match status" value="1"/>
</dbReference>
<accession>A0A0B2VKV3</accession>
<evidence type="ECO:0000256" key="7">
    <source>
        <dbReference type="ARBA" id="ARBA00023242"/>
    </source>
</evidence>
<feature type="region of interest" description="Disordered" evidence="11">
    <location>
        <begin position="343"/>
        <end position="394"/>
    </location>
</feature>
<evidence type="ECO:0000259" key="13">
    <source>
        <dbReference type="PROSITE" id="PS51042"/>
    </source>
</evidence>
<dbReference type="FunFam" id="1.10.260.40:FF:000005">
    <property type="entry name" value="One cut domain family member"/>
    <property type="match status" value="1"/>
</dbReference>
<evidence type="ECO:0000256" key="5">
    <source>
        <dbReference type="ARBA" id="ARBA00023155"/>
    </source>
</evidence>
<evidence type="ECO:0000256" key="4">
    <source>
        <dbReference type="ARBA" id="ARBA00023125"/>
    </source>
</evidence>
<dbReference type="AlphaFoldDB" id="A0A0B2VKV3"/>
<dbReference type="Pfam" id="PF02376">
    <property type="entry name" value="CUT"/>
    <property type="match status" value="1"/>
</dbReference>
<protein>
    <recommendedName>
        <fullName evidence="10">One cut domain family member</fullName>
    </recommendedName>
</protein>
<evidence type="ECO:0000313" key="14">
    <source>
        <dbReference type="EMBL" id="KHN82077.1"/>
    </source>
</evidence>
<dbReference type="PANTHER" id="PTHR14057">
    <property type="entry name" value="TRANSCRIPTION FACTOR ONECUT"/>
    <property type="match status" value="1"/>
</dbReference>
<dbReference type="Proteomes" id="UP000031036">
    <property type="component" value="Unassembled WGS sequence"/>
</dbReference>
<evidence type="ECO:0000256" key="9">
    <source>
        <dbReference type="RuleBase" id="RU000682"/>
    </source>
</evidence>
<dbReference type="GO" id="GO:0005634">
    <property type="term" value="C:nucleus"/>
    <property type="evidence" value="ECO:0007669"/>
    <property type="project" value="UniProtKB-SubCell"/>
</dbReference>
<dbReference type="SUPFAM" id="SSF47413">
    <property type="entry name" value="lambda repressor-like DNA-binding domains"/>
    <property type="match status" value="1"/>
</dbReference>
<dbReference type="Gene3D" id="1.10.260.40">
    <property type="entry name" value="lambda repressor-like DNA-binding domains"/>
    <property type="match status" value="1"/>
</dbReference>
<evidence type="ECO:0000256" key="3">
    <source>
        <dbReference type="ARBA" id="ARBA00023015"/>
    </source>
</evidence>